<keyword evidence="5" id="KW-1185">Reference proteome</keyword>
<dbReference type="VEuPathDB" id="PiroplasmaDB:TpMuguga_01g00365"/>
<dbReference type="STRING" id="5875.Q4N8U9"/>
<dbReference type="EMBL" id="AAGK01000001">
    <property type="protein sequence ID" value="EAN33609.1"/>
    <property type="molecule type" value="Genomic_DNA"/>
</dbReference>
<reference evidence="4 5" key="1">
    <citation type="journal article" date="2005" name="Science">
        <title>Genome sequence of Theileria parva, a bovine pathogen that transforms lymphocytes.</title>
        <authorList>
            <person name="Gardner M.J."/>
            <person name="Bishop R."/>
            <person name="Shah T."/>
            <person name="de Villiers E.P."/>
            <person name="Carlton J.M."/>
            <person name="Hall N."/>
            <person name="Ren Q."/>
            <person name="Paulsen I.T."/>
            <person name="Pain A."/>
            <person name="Berriman M."/>
            <person name="Wilson R.J.M."/>
            <person name="Sato S."/>
            <person name="Ralph S.A."/>
            <person name="Mann D.J."/>
            <person name="Xiong Z."/>
            <person name="Shallom S.J."/>
            <person name="Weidman J."/>
            <person name="Jiang L."/>
            <person name="Lynn J."/>
            <person name="Weaver B."/>
            <person name="Shoaibi A."/>
            <person name="Domingo A.R."/>
            <person name="Wasawo D."/>
            <person name="Crabtree J."/>
            <person name="Wortman J.R."/>
            <person name="Haas B."/>
            <person name="Angiuoli S.V."/>
            <person name="Creasy T.H."/>
            <person name="Lu C."/>
            <person name="Suh B."/>
            <person name="Silva J.C."/>
            <person name="Utterback T.R."/>
            <person name="Feldblyum T.V."/>
            <person name="Pertea M."/>
            <person name="Allen J."/>
            <person name="Nierman W.C."/>
            <person name="Taracha E.L.N."/>
            <person name="Salzberg S.L."/>
            <person name="White O.R."/>
            <person name="Fitzhugh H.A."/>
            <person name="Morzaria S."/>
            <person name="Venter J.C."/>
            <person name="Fraser C.M."/>
            <person name="Nene V."/>
        </authorList>
    </citation>
    <scope>NUCLEOTIDE SEQUENCE [LARGE SCALE GENOMIC DNA]</scope>
    <source>
        <strain evidence="4 5">Muguga</strain>
    </source>
</reference>
<evidence type="ECO:0000256" key="1">
    <source>
        <dbReference type="SAM" id="Coils"/>
    </source>
</evidence>
<feature type="region of interest" description="Disordered" evidence="2">
    <location>
        <begin position="1"/>
        <end position="33"/>
    </location>
</feature>
<dbReference type="InParanoid" id="Q4N8U9"/>
<dbReference type="eggNOG" id="ENOG502SX31">
    <property type="taxonomic scope" value="Eukaryota"/>
</dbReference>
<dbReference type="GeneID" id="3502601"/>
<dbReference type="OMA" id="IGTATYW"/>
<gene>
    <name evidence="4" type="ordered locus">TP01_0365</name>
</gene>
<dbReference type="KEGG" id="tpv:TP01_0365"/>
<accession>Q4N8U9</accession>
<evidence type="ECO:0000256" key="3">
    <source>
        <dbReference type="SAM" id="Phobius"/>
    </source>
</evidence>
<protein>
    <submittedName>
        <fullName evidence="4">Uncharacterized protein</fullName>
    </submittedName>
</protein>
<dbReference type="RefSeq" id="XP_765892.1">
    <property type="nucleotide sequence ID" value="XM_760799.1"/>
</dbReference>
<organism evidence="4 5">
    <name type="scientific">Theileria parva</name>
    <name type="common">East coast fever infection agent</name>
    <dbReference type="NCBI Taxonomy" id="5875"/>
    <lineage>
        <taxon>Eukaryota</taxon>
        <taxon>Sar</taxon>
        <taxon>Alveolata</taxon>
        <taxon>Apicomplexa</taxon>
        <taxon>Aconoidasida</taxon>
        <taxon>Piroplasmida</taxon>
        <taxon>Theileriidae</taxon>
        <taxon>Theileria</taxon>
    </lineage>
</organism>
<comment type="caution">
    <text evidence="4">The sequence shown here is derived from an EMBL/GenBank/DDBJ whole genome shotgun (WGS) entry which is preliminary data.</text>
</comment>
<proteinExistence type="predicted"/>
<keyword evidence="3" id="KW-1133">Transmembrane helix</keyword>
<keyword evidence="3" id="KW-0472">Membrane</keyword>
<evidence type="ECO:0000313" key="4">
    <source>
        <dbReference type="EMBL" id="EAN33609.1"/>
    </source>
</evidence>
<feature type="compositionally biased region" description="Polar residues" evidence="2">
    <location>
        <begin position="1"/>
        <end position="21"/>
    </location>
</feature>
<feature type="transmembrane region" description="Helical" evidence="3">
    <location>
        <begin position="135"/>
        <end position="160"/>
    </location>
</feature>
<sequence>MSLNNSRPGINTQTHHISQGRSVRVSEPSERVTNRRMATQVIEMNSRGYPTDRVNFESGETTHTSVEPVDLNSNRTTLSPRSYDPENNSVTVRESDFIQQLNLHRMTQLQAGNRVQNSRVWSKLGIKHPRVYGKLFRILALLLLFILIGTATYWLLVLVVELTDKKLSPSLITSNKKSKNYGGNNGLTGVNNQTELNAVELMNVIEELRKEIQKLKEVSYKNSLAINGLSNGEYKVPGSEESLESAKRTKFGKGSAAVNMNSYGHRQDMKFAKKRDEDSEFVPDIIEYQANISQQS</sequence>
<feature type="coiled-coil region" evidence="1">
    <location>
        <begin position="191"/>
        <end position="218"/>
    </location>
</feature>
<name>Q4N8U9_THEPA</name>
<evidence type="ECO:0000256" key="2">
    <source>
        <dbReference type="SAM" id="MobiDB-lite"/>
    </source>
</evidence>
<dbReference type="AlphaFoldDB" id="Q4N8U9"/>
<keyword evidence="1" id="KW-0175">Coiled coil</keyword>
<evidence type="ECO:0000313" key="5">
    <source>
        <dbReference type="Proteomes" id="UP000001949"/>
    </source>
</evidence>
<feature type="region of interest" description="Disordered" evidence="2">
    <location>
        <begin position="49"/>
        <end position="88"/>
    </location>
</feature>
<feature type="compositionally biased region" description="Polar residues" evidence="2">
    <location>
        <begin position="58"/>
        <end position="88"/>
    </location>
</feature>
<dbReference type="Proteomes" id="UP000001949">
    <property type="component" value="Unassembled WGS sequence"/>
</dbReference>
<keyword evidence="3" id="KW-0812">Transmembrane</keyword>